<dbReference type="GO" id="GO:0005524">
    <property type="term" value="F:ATP binding"/>
    <property type="evidence" value="ECO:0007669"/>
    <property type="project" value="UniProtKB-KW"/>
</dbReference>
<dbReference type="SUPFAM" id="SSF52540">
    <property type="entry name" value="P-loop containing nucleoside triphosphate hydrolases"/>
    <property type="match status" value="1"/>
</dbReference>
<evidence type="ECO:0000256" key="5">
    <source>
        <dbReference type="ARBA" id="ARBA00022970"/>
    </source>
</evidence>
<dbReference type="PROSITE" id="PS00211">
    <property type="entry name" value="ABC_TRANSPORTER_1"/>
    <property type="match status" value="1"/>
</dbReference>
<proteinExistence type="inferred from homology"/>
<dbReference type="Pfam" id="PF00005">
    <property type="entry name" value="ABC_tran"/>
    <property type="match status" value="1"/>
</dbReference>
<reference evidence="7" key="1">
    <citation type="journal article" date="2014" name="Int. J. Syst. Evol. Microbiol.">
        <title>Complete genome sequence of Corynebacterium casei LMG S-19264T (=DSM 44701T), isolated from a smear-ripened cheese.</title>
        <authorList>
            <consortium name="US DOE Joint Genome Institute (JGI-PGF)"/>
            <person name="Walter F."/>
            <person name="Albersmeier A."/>
            <person name="Kalinowski J."/>
            <person name="Ruckert C."/>
        </authorList>
    </citation>
    <scope>NUCLEOTIDE SEQUENCE</scope>
    <source>
        <strain evidence="7">CGMCC 1.6333</strain>
    </source>
</reference>
<evidence type="ECO:0000256" key="3">
    <source>
        <dbReference type="ARBA" id="ARBA00022741"/>
    </source>
</evidence>
<keyword evidence="3" id="KW-0547">Nucleotide-binding</keyword>
<dbReference type="RefSeq" id="WP_117157055.1">
    <property type="nucleotide sequence ID" value="NZ_BMLG01000028.1"/>
</dbReference>
<evidence type="ECO:0000256" key="4">
    <source>
        <dbReference type="ARBA" id="ARBA00022840"/>
    </source>
</evidence>
<dbReference type="InterPro" id="IPR003593">
    <property type="entry name" value="AAA+_ATPase"/>
</dbReference>
<sequence>MLNLEGVHAYYGYIHALKGVSLKVEEGSIVTLLGANGAGKTTILKVISGVLKASSGSVTFLDHDISKLAPEKVVSEGIVQAPEGRQIFPELTVIENLQVGAYTRRDKKNIKSSYQIVFDYFPILKERQDQLAGTLSGGEQQMLAIGRALMAKPKVLLLDEPSLGLAPLIVKDIFKIIQEINAQGTTVFLVEQNANQALAISDYAYVLETGKITVEGKASEIKEDPKVLQAYLGGH</sequence>
<accession>A0A917TX84</accession>
<name>A0A917TX84_9BACI</name>
<keyword evidence="5" id="KW-0029">Amino-acid transport</keyword>
<dbReference type="PIRSF" id="PIRSF039137">
    <property type="entry name" value="ABC_branched_ATPase"/>
    <property type="match status" value="1"/>
</dbReference>
<keyword evidence="4 7" id="KW-0067">ATP-binding</keyword>
<dbReference type="PANTHER" id="PTHR43820:SF4">
    <property type="entry name" value="HIGH-AFFINITY BRANCHED-CHAIN AMINO ACID TRANSPORT ATP-BINDING PROTEIN LIVF"/>
    <property type="match status" value="1"/>
</dbReference>
<keyword evidence="2" id="KW-0813">Transport</keyword>
<evidence type="ECO:0000259" key="6">
    <source>
        <dbReference type="PROSITE" id="PS50893"/>
    </source>
</evidence>
<dbReference type="EMBL" id="BMLG01000028">
    <property type="protein sequence ID" value="GGM42093.1"/>
    <property type="molecule type" value="Genomic_DNA"/>
</dbReference>
<organism evidence="7 8">
    <name type="scientific">Paraliobacillus quinghaiensis</name>
    <dbReference type="NCBI Taxonomy" id="470815"/>
    <lineage>
        <taxon>Bacteria</taxon>
        <taxon>Bacillati</taxon>
        <taxon>Bacillota</taxon>
        <taxon>Bacilli</taxon>
        <taxon>Bacillales</taxon>
        <taxon>Bacillaceae</taxon>
        <taxon>Paraliobacillus</taxon>
    </lineage>
</organism>
<protein>
    <submittedName>
        <fullName evidence="7">ABC transporter ATP-binding protein</fullName>
    </submittedName>
</protein>
<comment type="similarity">
    <text evidence="1">Belongs to the ABC transporter superfamily.</text>
</comment>
<feature type="domain" description="ABC transporter" evidence="6">
    <location>
        <begin position="2"/>
        <end position="234"/>
    </location>
</feature>
<dbReference type="CDD" id="cd03224">
    <property type="entry name" value="ABC_TM1139_LivF_branched"/>
    <property type="match status" value="1"/>
</dbReference>
<evidence type="ECO:0000256" key="1">
    <source>
        <dbReference type="ARBA" id="ARBA00005417"/>
    </source>
</evidence>
<dbReference type="GO" id="GO:0016887">
    <property type="term" value="F:ATP hydrolysis activity"/>
    <property type="evidence" value="ECO:0007669"/>
    <property type="project" value="InterPro"/>
</dbReference>
<dbReference type="InterPro" id="IPR030660">
    <property type="entry name" value="ABC_branched_ATPase_LivF/BraG"/>
</dbReference>
<dbReference type="Gene3D" id="3.40.50.300">
    <property type="entry name" value="P-loop containing nucleotide triphosphate hydrolases"/>
    <property type="match status" value="1"/>
</dbReference>
<evidence type="ECO:0000256" key="2">
    <source>
        <dbReference type="ARBA" id="ARBA00022448"/>
    </source>
</evidence>
<dbReference type="Proteomes" id="UP000618460">
    <property type="component" value="Unassembled WGS sequence"/>
</dbReference>
<reference evidence="7" key="2">
    <citation type="submission" date="2020-09" db="EMBL/GenBank/DDBJ databases">
        <authorList>
            <person name="Sun Q."/>
            <person name="Zhou Y."/>
        </authorList>
    </citation>
    <scope>NUCLEOTIDE SEQUENCE</scope>
    <source>
        <strain evidence="7">CGMCC 1.6333</strain>
    </source>
</reference>
<dbReference type="InterPro" id="IPR017871">
    <property type="entry name" value="ABC_transporter-like_CS"/>
</dbReference>
<dbReference type="InterPro" id="IPR027417">
    <property type="entry name" value="P-loop_NTPase"/>
</dbReference>
<dbReference type="GO" id="GO:0015658">
    <property type="term" value="F:branched-chain amino acid transmembrane transporter activity"/>
    <property type="evidence" value="ECO:0007669"/>
    <property type="project" value="InterPro"/>
</dbReference>
<dbReference type="InterPro" id="IPR003439">
    <property type="entry name" value="ABC_transporter-like_ATP-bd"/>
</dbReference>
<comment type="caution">
    <text evidence="7">The sequence shown here is derived from an EMBL/GenBank/DDBJ whole genome shotgun (WGS) entry which is preliminary data.</text>
</comment>
<dbReference type="GO" id="GO:0015807">
    <property type="term" value="P:L-amino acid transport"/>
    <property type="evidence" value="ECO:0007669"/>
    <property type="project" value="TreeGrafter"/>
</dbReference>
<dbReference type="OrthoDB" id="9776369at2"/>
<dbReference type="InterPro" id="IPR052156">
    <property type="entry name" value="BCAA_Transport_ATP-bd_LivF"/>
</dbReference>
<evidence type="ECO:0000313" key="8">
    <source>
        <dbReference type="Proteomes" id="UP000618460"/>
    </source>
</evidence>
<dbReference type="SMART" id="SM00382">
    <property type="entry name" value="AAA"/>
    <property type="match status" value="1"/>
</dbReference>
<keyword evidence="8" id="KW-1185">Reference proteome</keyword>
<gene>
    <name evidence="7" type="ORF">GCM10011351_30210</name>
</gene>
<dbReference type="AlphaFoldDB" id="A0A917TX84"/>
<dbReference type="PANTHER" id="PTHR43820">
    <property type="entry name" value="HIGH-AFFINITY BRANCHED-CHAIN AMINO ACID TRANSPORT ATP-BINDING PROTEIN LIVF"/>
    <property type="match status" value="1"/>
</dbReference>
<dbReference type="PROSITE" id="PS50893">
    <property type="entry name" value="ABC_TRANSPORTER_2"/>
    <property type="match status" value="1"/>
</dbReference>
<evidence type="ECO:0000313" key="7">
    <source>
        <dbReference type="EMBL" id="GGM42093.1"/>
    </source>
</evidence>